<dbReference type="SMART" id="SM00702">
    <property type="entry name" value="P4Hc"/>
    <property type="match status" value="1"/>
</dbReference>
<evidence type="ECO:0000256" key="11">
    <source>
        <dbReference type="ARBA" id="ARBA00023004"/>
    </source>
</evidence>
<comment type="caution">
    <text evidence="18">The sequence shown here is derived from an EMBL/GenBank/DDBJ whole genome shotgun (WGS) entry which is preliminary data.</text>
</comment>
<evidence type="ECO:0000259" key="17">
    <source>
        <dbReference type="PROSITE" id="PS51471"/>
    </source>
</evidence>
<keyword evidence="19" id="KW-1185">Reference proteome</keyword>
<keyword evidence="13" id="KW-0325">Glycoprotein</keyword>
<comment type="similarity">
    <text evidence="3">Belongs to the P4HA family.</text>
</comment>
<keyword evidence="9 16" id="KW-1133">Transmembrane helix</keyword>
<dbReference type="GO" id="GO:0005506">
    <property type="term" value="F:iron ion binding"/>
    <property type="evidence" value="ECO:0007669"/>
    <property type="project" value="InterPro"/>
</dbReference>
<dbReference type="Pfam" id="PF13640">
    <property type="entry name" value="2OG-FeII_Oxy_3"/>
    <property type="match status" value="1"/>
</dbReference>
<evidence type="ECO:0000256" key="6">
    <source>
        <dbReference type="ARBA" id="ARBA00022723"/>
    </source>
</evidence>
<proteinExistence type="inferred from homology"/>
<dbReference type="GO" id="GO:0031418">
    <property type="term" value="F:L-ascorbic acid binding"/>
    <property type="evidence" value="ECO:0007669"/>
    <property type="project" value="InterPro"/>
</dbReference>
<evidence type="ECO:0000256" key="2">
    <source>
        <dbReference type="ARBA" id="ARBA00004648"/>
    </source>
</evidence>
<accession>A0AAE0BSU2</accession>
<dbReference type="PANTHER" id="PTHR10869:SF238">
    <property type="entry name" value="PROLYL 4-HYDROXYLASE 6-RELATED"/>
    <property type="match status" value="1"/>
</dbReference>
<gene>
    <name evidence="18" type="ORF">CYMTET_48147</name>
</gene>
<dbReference type="Gene3D" id="2.60.120.620">
    <property type="entry name" value="q2cbj1_9rhob like domain"/>
    <property type="match status" value="1"/>
</dbReference>
<protein>
    <recommendedName>
        <fullName evidence="4">procollagen-proline 4-dioxygenase</fullName>
        <ecNumber evidence="4">1.14.11.2</ecNumber>
    </recommendedName>
</protein>
<keyword evidence="8" id="KW-0735">Signal-anchor</keyword>
<keyword evidence="5 16" id="KW-0812">Transmembrane</keyword>
<evidence type="ECO:0000256" key="5">
    <source>
        <dbReference type="ARBA" id="ARBA00022692"/>
    </source>
</evidence>
<dbReference type="AlphaFoldDB" id="A0AAE0BSU2"/>
<dbReference type="PANTHER" id="PTHR10869">
    <property type="entry name" value="PROLYL 4-HYDROXYLASE ALPHA SUBUNIT"/>
    <property type="match status" value="1"/>
</dbReference>
<dbReference type="Proteomes" id="UP001190700">
    <property type="component" value="Unassembled WGS sequence"/>
</dbReference>
<dbReference type="GO" id="GO:0005789">
    <property type="term" value="C:endoplasmic reticulum membrane"/>
    <property type="evidence" value="ECO:0007669"/>
    <property type="project" value="UniProtKB-SubCell"/>
</dbReference>
<evidence type="ECO:0000256" key="3">
    <source>
        <dbReference type="ARBA" id="ARBA00006511"/>
    </source>
</evidence>
<comment type="cofactor">
    <cofactor evidence="1">
        <name>L-ascorbate</name>
        <dbReference type="ChEBI" id="CHEBI:38290"/>
    </cofactor>
</comment>
<sequence>MPPATRTRRGGISLATVATAGFILFITFLVLGLAVPSLDSEKDVASVRPSQHVPATSQNGLQNTNTVQEVKPQVSGDIPASGRLDAGRLNQKPRTRSPRPRTRSRWILNAISQVLKAAKPSVLPSTPDILEPSRIIILSQDKPRAWLYRGLLTPEECDHIIDKAQPRMHRSGVVDMKTGGSTFDDIRTSTGTFLSRKQDAVIANVESKLAAWTMIPPENGEGLQVLRYDHGQEYRPHYDYFFHDQGKKNNRIATVLMYLTDVEEGGETVFPRRTKPDWQGSEPWSECGGKGLAVKPRKGDALLFFSLKPGGELDRGSNHAGCPVIRGVKWSATKWLHVLPLHQSGGGVRGVEEGLRACAWLHVLPLHQSGGHVVYEEPKRKPKPGSTCLDKADQCEFWAEEGEYVTRRREEHF</sequence>
<dbReference type="InterPro" id="IPR044862">
    <property type="entry name" value="Pro_4_hyd_alph_FE2OG_OXY"/>
</dbReference>
<reference evidence="18 19" key="1">
    <citation type="journal article" date="2015" name="Genome Biol. Evol.">
        <title>Comparative Genomics of a Bacterivorous Green Alga Reveals Evolutionary Causalities and Consequences of Phago-Mixotrophic Mode of Nutrition.</title>
        <authorList>
            <person name="Burns J.A."/>
            <person name="Paasch A."/>
            <person name="Narechania A."/>
            <person name="Kim E."/>
        </authorList>
    </citation>
    <scope>NUCLEOTIDE SEQUENCE [LARGE SCALE GENOMIC DNA]</scope>
    <source>
        <strain evidence="18 19">PLY_AMNH</strain>
    </source>
</reference>
<comment type="subcellular location">
    <subcellularLocation>
        <location evidence="2">Endoplasmic reticulum membrane</location>
        <topology evidence="2">Single-pass type II membrane protein</topology>
    </subcellularLocation>
</comment>
<evidence type="ECO:0000256" key="7">
    <source>
        <dbReference type="ARBA" id="ARBA00022964"/>
    </source>
</evidence>
<feature type="region of interest" description="Disordered" evidence="15">
    <location>
        <begin position="49"/>
        <end position="103"/>
    </location>
</feature>
<dbReference type="InterPro" id="IPR005123">
    <property type="entry name" value="Oxoglu/Fe-dep_dioxygenase_dom"/>
</dbReference>
<dbReference type="PROSITE" id="PS51471">
    <property type="entry name" value="FE2OG_OXY"/>
    <property type="match status" value="1"/>
</dbReference>
<feature type="transmembrane region" description="Helical" evidence="16">
    <location>
        <begin position="12"/>
        <end position="35"/>
    </location>
</feature>
<dbReference type="InterPro" id="IPR006620">
    <property type="entry name" value="Pro_4_hyd_alph"/>
</dbReference>
<dbReference type="EC" id="1.14.11.2" evidence="4"/>
<organism evidence="18 19">
    <name type="scientific">Cymbomonas tetramitiformis</name>
    <dbReference type="NCBI Taxonomy" id="36881"/>
    <lineage>
        <taxon>Eukaryota</taxon>
        <taxon>Viridiplantae</taxon>
        <taxon>Chlorophyta</taxon>
        <taxon>Pyramimonadophyceae</taxon>
        <taxon>Pyramimonadales</taxon>
        <taxon>Pyramimonadaceae</taxon>
        <taxon>Cymbomonas</taxon>
    </lineage>
</organism>
<evidence type="ECO:0000256" key="14">
    <source>
        <dbReference type="ARBA" id="ARBA00049169"/>
    </source>
</evidence>
<evidence type="ECO:0000256" key="4">
    <source>
        <dbReference type="ARBA" id="ARBA00012269"/>
    </source>
</evidence>
<dbReference type="EMBL" id="LGRX02033230">
    <property type="protein sequence ID" value="KAK3242141.1"/>
    <property type="molecule type" value="Genomic_DNA"/>
</dbReference>
<name>A0AAE0BSU2_9CHLO</name>
<dbReference type="GO" id="GO:0004656">
    <property type="term" value="F:procollagen-proline 4-dioxygenase activity"/>
    <property type="evidence" value="ECO:0007669"/>
    <property type="project" value="UniProtKB-EC"/>
</dbReference>
<comment type="catalytic activity">
    <reaction evidence="14">
        <text>L-prolyl-[collagen] + 2-oxoglutarate + O2 = trans-4-hydroxy-L-prolyl-[collagen] + succinate + CO2</text>
        <dbReference type="Rhea" id="RHEA:18945"/>
        <dbReference type="Rhea" id="RHEA-COMP:11676"/>
        <dbReference type="Rhea" id="RHEA-COMP:11680"/>
        <dbReference type="ChEBI" id="CHEBI:15379"/>
        <dbReference type="ChEBI" id="CHEBI:16526"/>
        <dbReference type="ChEBI" id="CHEBI:16810"/>
        <dbReference type="ChEBI" id="CHEBI:30031"/>
        <dbReference type="ChEBI" id="CHEBI:50342"/>
        <dbReference type="ChEBI" id="CHEBI:61965"/>
        <dbReference type="EC" id="1.14.11.2"/>
    </reaction>
</comment>
<evidence type="ECO:0000313" key="19">
    <source>
        <dbReference type="Proteomes" id="UP001190700"/>
    </source>
</evidence>
<evidence type="ECO:0000256" key="15">
    <source>
        <dbReference type="SAM" id="MobiDB-lite"/>
    </source>
</evidence>
<evidence type="ECO:0000256" key="9">
    <source>
        <dbReference type="ARBA" id="ARBA00022989"/>
    </source>
</evidence>
<evidence type="ECO:0000256" key="12">
    <source>
        <dbReference type="ARBA" id="ARBA00023136"/>
    </source>
</evidence>
<keyword evidence="11" id="KW-0408">Iron</keyword>
<keyword evidence="10" id="KW-0560">Oxidoreductase</keyword>
<evidence type="ECO:0000256" key="10">
    <source>
        <dbReference type="ARBA" id="ARBA00023002"/>
    </source>
</evidence>
<evidence type="ECO:0000256" key="16">
    <source>
        <dbReference type="SAM" id="Phobius"/>
    </source>
</evidence>
<dbReference type="FunFam" id="2.60.120.620:FF:000002">
    <property type="entry name" value="Prolyl 4-hydroxylase 4"/>
    <property type="match status" value="1"/>
</dbReference>
<evidence type="ECO:0000256" key="13">
    <source>
        <dbReference type="ARBA" id="ARBA00023180"/>
    </source>
</evidence>
<keyword evidence="7" id="KW-0223">Dioxygenase</keyword>
<evidence type="ECO:0000256" key="8">
    <source>
        <dbReference type="ARBA" id="ARBA00022968"/>
    </source>
</evidence>
<keyword evidence="12 16" id="KW-0472">Membrane</keyword>
<dbReference type="InterPro" id="IPR045054">
    <property type="entry name" value="P4HA-like"/>
</dbReference>
<evidence type="ECO:0000313" key="18">
    <source>
        <dbReference type="EMBL" id="KAK3242141.1"/>
    </source>
</evidence>
<evidence type="ECO:0000256" key="1">
    <source>
        <dbReference type="ARBA" id="ARBA00001961"/>
    </source>
</evidence>
<keyword evidence="6" id="KW-0479">Metal-binding</keyword>
<feature type="domain" description="Fe2OG dioxygenase" evidence="17">
    <location>
        <begin position="219"/>
        <end position="338"/>
    </location>
</feature>
<feature type="compositionally biased region" description="Basic residues" evidence="15">
    <location>
        <begin position="91"/>
        <end position="103"/>
    </location>
</feature>
<feature type="compositionally biased region" description="Polar residues" evidence="15">
    <location>
        <begin position="53"/>
        <end position="68"/>
    </location>
</feature>
<feature type="region of interest" description="Disordered" evidence="15">
    <location>
        <begin position="271"/>
        <end position="290"/>
    </location>
</feature>